<keyword evidence="10" id="KW-1185">Reference proteome</keyword>
<evidence type="ECO:0000259" key="8">
    <source>
        <dbReference type="Pfam" id="PF17917"/>
    </source>
</evidence>
<dbReference type="GO" id="GO:0004519">
    <property type="term" value="F:endonuclease activity"/>
    <property type="evidence" value="ECO:0007669"/>
    <property type="project" value="UniProtKB-KW"/>
</dbReference>
<sequence>MHQLASHPSRIDSLQHLMDVTLELDTRTPSFQFPVHIPSLNSHPSLLSSRDEVFKEIQDVGEDNSVSSLHLFFGNMDLLPSSYHDSLEELWDGEEEPEEVETMMKVVPPVYHQYLDLFSKVKAEKLPPHHSCDHHIELEGSLPGFHHHPNPSLPTIVETNASNYALDSVLSEVSDSGKHPIAFDSRKRIPAEINYEIHDKELLGIVWDLKRWRSFLISLYSPFAVLTDHSSLQYFISSKVLTCFKARWSEFLCGVHFSITYCPGHLAPLPDALSGEGGGFHQQESNELSTSNQAG</sequence>
<evidence type="ECO:0000313" key="9">
    <source>
        <dbReference type="EMBL" id="MBW0478314.1"/>
    </source>
</evidence>
<evidence type="ECO:0000256" key="5">
    <source>
        <dbReference type="ARBA" id="ARBA00022801"/>
    </source>
</evidence>
<dbReference type="PANTHER" id="PTHR34072">
    <property type="entry name" value="ENZYMATIC POLYPROTEIN-RELATED"/>
    <property type="match status" value="1"/>
</dbReference>
<dbReference type="InterPro" id="IPR041373">
    <property type="entry name" value="RT_RNaseH"/>
</dbReference>
<name>A0A9Q3GTD3_9BASI</name>
<dbReference type="Pfam" id="PF17917">
    <property type="entry name" value="RT_RNaseH"/>
    <property type="match status" value="1"/>
</dbReference>
<keyword evidence="2" id="KW-0548">Nucleotidyltransferase</keyword>
<organism evidence="9 10">
    <name type="scientific">Austropuccinia psidii MF-1</name>
    <dbReference type="NCBI Taxonomy" id="1389203"/>
    <lineage>
        <taxon>Eukaryota</taxon>
        <taxon>Fungi</taxon>
        <taxon>Dikarya</taxon>
        <taxon>Basidiomycota</taxon>
        <taxon>Pucciniomycotina</taxon>
        <taxon>Pucciniomycetes</taxon>
        <taxon>Pucciniales</taxon>
        <taxon>Sphaerophragmiaceae</taxon>
        <taxon>Austropuccinia</taxon>
    </lineage>
</organism>
<evidence type="ECO:0000313" key="10">
    <source>
        <dbReference type="Proteomes" id="UP000765509"/>
    </source>
</evidence>
<dbReference type="SUPFAM" id="SSF56672">
    <property type="entry name" value="DNA/RNA polymerases"/>
    <property type="match status" value="1"/>
</dbReference>
<comment type="caution">
    <text evidence="9">The sequence shown here is derived from an EMBL/GenBank/DDBJ whole genome shotgun (WGS) entry which is preliminary data.</text>
</comment>
<evidence type="ECO:0000256" key="6">
    <source>
        <dbReference type="ARBA" id="ARBA00022918"/>
    </source>
</evidence>
<dbReference type="GO" id="GO:0016787">
    <property type="term" value="F:hydrolase activity"/>
    <property type="evidence" value="ECO:0007669"/>
    <property type="project" value="UniProtKB-KW"/>
</dbReference>
<evidence type="ECO:0000256" key="4">
    <source>
        <dbReference type="ARBA" id="ARBA00022759"/>
    </source>
</evidence>
<proteinExistence type="predicted"/>
<dbReference type="OrthoDB" id="3030356at2759"/>
<reference evidence="9" key="1">
    <citation type="submission" date="2021-03" db="EMBL/GenBank/DDBJ databases">
        <title>Draft genome sequence of rust myrtle Austropuccinia psidii MF-1, a brazilian biotype.</title>
        <authorList>
            <person name="Quecine M.C."/>
            <person name="Pachon D.M.R."/>
            <person name="Bonatelli M.L."/>
            <person name="Correr F.H."/>
            <person name="Franceschini L.M."/>
            <person name="Leite T.F."/>
            <person name="Margarido G.R.A."/>
            <person name="Almeida C.A."/>
            <person name="Ferrarezi J.A."/>
            <person name="Labate C.A."/>
        </authorList>
    </citation>
    <scope>NUCLEOTIDE SEQUENCE</scope>
    <source>
        <strain evidence="9">MF-1</strain>
    </source>
</reference>
<keyword evidence="4" id="KW-0255">Endonuclease</keyword>
<dbReference type="InterPro" id="IPR043502">
    <property type="entry name" value="DNA/RNA_pol_sf"/>
</dbReference>
<protein>
    <recommendedName>
        <fullName evidence="8">Reverse transcriptase RNase H-like domain-containing protein</fullName>
    </recommendedName>
</protein>
<keyword evidence="3" id="KW-0540">Nuclease</keyword>
<dbReference type="GO" id="GO:0003964">
    <property type="term" value="F:RNA-directed DNA polymerase activity"/>
    <property type="evidence" value="ECO:0007669"/>
    <property type="project" value="UniProtKB-KW"/>
</dbReference>
<dbReference type="AlphaFoldDB" id="A0A9Q3GTD3"/>
<gene>
    <name evidence="9" type="ORF">O181_018029</name>
</gene>
<evidence type="ECO:0000256" key="3">
    <source>
        <dbReference type="ARBA" id="ARBA00022722"/>
    </source>
</evidence>
<keyword evidence="1" id="KW-0808">Transferase</keyword>
<evidence type="ECO:0000256" key="1">
    <source>
        <dbReference type="ARBA" id="ARBA00022679"/>
    </source>
</evidence>
<dbReference type="CDD" id="cd09274">
    <property type="entry name" value="RNase_HI_RT_Ty3"/>
    <property type="match status" value="1"/>
</dbReference>
<feature type="domain" description="Reverse transcriptase RNase H-like" evidence="8">
    <location>
        <begin position="150"/>
        <end position="252"/>
    </location>
</feature>
<dbReference type="PANTHER" id="PTHR34072:SF52">
    <property type="entry name" value="RIBONUCLEASE H"/>
    <property type="match status" value="1"/>
</dbReference>
<accession>A0A9Q3GTD3</accession>
<keyword evidence="6" id="KW-0695">RNA-directed DNA polymerase</keyword>
<keyword evidence="5" id="KW-0378">Hydrolase</keyword>
<feature type="compositionally biased region" description="Polar residues" evidence="7">
    <location>
        <begin position="282"/>
        <end position="295"/>
    </location>
</feature>
<evidence type="ECO:0000256" key="7">
    <source>
        <dbReference type="SAM" id="MobiDB-lite"/>
    </source>
</evidence>
<dbReference type="EMBL" id="AVOT02005138">
    <property type="protein sequence ID" value="MBW0478314.1"/>
    <property type="molecule type" value="Genomic_DNA"/>
</dbReference>
<feature type="region of interest" description="Disordered" evidence="7">
    <location>
        <begin position="276"/>
        <end position="295"/>
    </location>
</feature>
<dbReference type="Proteomes" id="UP000765509">
    <property type="component" value="Unassembled WGS sequence"/>
</dbReference>
<evidence type="ECO:0000256" key="2">
    <source>
        <dbReference type="ARBA" id="ARBA00022695"/>
    </source>
</evidence>